<keyword evidence="1" id="KW-0229">DNA integration</keyword>
<sequence>MFQLAKQASGSYKTVHDRIRIAQYFCDYLQKMNIQIKSIEHLKSKHIEGYITDRLAHGIGKRTLQNEMAAIRALLRQAGREKLADLERINNQNLGIGHASRAGTKEAIPNELFQQIMEQAIMKDRGLAVTMQLARQLGLRSEEAVQSIHSLKTWQKTLEQGKTHVNVVFGTKGGRARDSLVLNHEELLQTVNLALSIAKEQNGKLIKKPNLKTAMTYWRNQTRLLGLSGKYAPHSLRYAWAQEVMVHYLEQGLSIKEAQAKVSMDLGHGDGRGRYVKTVYRLISNK</sequence>
<evidence type="ECO:0000313" key="6">
    <source>
        <dbReference type="Proteomes" id="UP000501168"/>
    </source>
</evidence>
<organism evidence="5 6">
    <name type="scientific">Zophobihabitans entericus</name>
    <dbReference type="NCBI Taxonomy" id="1635327"/>
    <lineage>
        <taxon>Bacteria</taxon>
        <taxon>Pseudomonadati</taxon>
        <taxon>Pseudomonadota</taxon>
        <taxon>Gammaproteobacteria</taxon>
        <taxon>Orbales</taxon>
        <taxon>Orbaceae</taxon>
        <taxon>Zophobihabitans</taxon>
    </lineage>
</organism>
<dbReference type="GO" id="GO:0015074">
    <property type="term" value="P:DNA integration"/>
    <property type="evidence" value="ECO:0007669"/>
    <property type="project" value="UniProtKB-KW"/>
</dbReference>
<dbReference type="InterPro" id="IPR011010">
    <property type="entry name" value="DNA_brk_join_enz"/>
</dbReference>
<dbReference type="KEGG" id="orb:IPMB12_11110"/>
<evidence type="ECO:0000256" key="3">
    <source>
        <dbReference type="PROSITE-ProRule" id="PRU01248"/>
    </source>
</evidence>
<dbReference type="InParanoid" id="A0A6G9IF98"/>
<protein>
    <submittedName>
        <fullName evidence="5">DNA-binding protein</fullName>
    </submittedName>
</protein>
<dbReference type="Proteomes" id="UP000501168">
    <property type="component" value="Chromosome"/>
</dbReference>
<accession>A0A6G9IF98</accession>
<dbReference type="Pfam" id="PF12835">
    <property type="entry name" value="Integrase_1"/>
    <property type="match status" value="1"/>
</dbReference>
<feature type="domain" description="Core-binding (CB)" evidence="4">
    <location>
        <begin position="1"/>
        <end position="79"/>
    </location>
</feature>
<dbReference type="Pfam" id="PF12834">
    <property type="entry name" value="Phage_int_SAM_2"/>
    <property type="match status" value="1"/>
</dbReference>
<dbReference type="InterPro" id="IPR010998">
    <property type="entry name" value="Integrase_recombinase_N"/>
</dbReference>
<dbReference type="InterPro" id="IPR044068">
    <property type="entry name" value="CB"/>
</dbReference>
<keyword evidence="6" id="KW-1185">Reference proteome</keyword>
<dbReference type="SUPFAM" id="SSF56349">
    <property type="entry name" value="DNA breaking-rejoining enzymes"/>
    <property type="match status" value="1"/>
</dbReference>
<evidence type="ECO:0000256" key="1">
    <source>
        <dbReference type="ARBA" id="ARBA00022908"/>
    </source>
</evidence>
<proteinExistence type="predicted"/>
<keyword evidence="2 3" id="KW-0238">DNA-binding</keyword>
<evidence type="ECO:0000259" key="4">
    <source>
        <dbReference type="PROSITE" id="PS51900"/>
    </source>
</evidence>
<dbReference type="InterPro" id="IPR024457">
    <property type="entry name" value="Putative_integrase_N"/>
</dbReference>
<dbReference type="PROSITE" id="PS51900">
    <property type="entry name" value="CB"/>
    <property type="match status" value="1"/>
</dbReference>
<dbReference type="InterPro" id="IPR024456">
    <property type="entry name" value="Integrase_catalytic_putative"/>
</dbReference>
<reference evidence="5 6" key="1">
    <citation type="submission" date="2020-03" db="EMBL/GenBank/DDBJ databases">
        <title>Complete genome sequence of Orbus sp. IPMB12 (BCRC 80908).</title>
        <authorList>
            <person name="Lo W.-S."/>
            <person name="Chang T.-H."/>
            <person name="Kuo C.-H."/>
        </authorList>
    </citation>
    <scope>NUCLEOTIDE SEQUENCE [LARGE SCALE GENOMIC DNA]</scope>
    <source>
        <strain evidence="5 6">IPMB12</strain>
    </source>
</reference>
<dbReference type="GO" id="GO:0003677">
    <property type="term" value="F:DNA binding"/>
    <property type="evidence" value="ECO:0007669"/>
    <property type="project" value="UniProtKB-UniRule"/>
</dbReference>
<gene>
    <name evidence="5" type="ORF">IPMB12_11110</name>
</gene>
<dbReference type="EMBL" id="CP050253">
    <property type="protein sequence ID" value="QIQ22492.1"/>
    <property type="molecule type" value="Genomic_DNA"/>
</dbReference>
<dbReference type="Gene3D" id="1.10.150.130">
    <property type="match status" value="1"/>
</dbReference>
<evidence type="ECO:0000256" key="2">
    <source>
        <dbReference type="ARBA" id="ARBA00023125"/>
    </source>
</evidence>
<name>A0A6G9IF98_9GAMM</name>
<dbReference type="AlphaFoldDB" id="A0A6G9IF98"/>
<evidence type="ECO:0000313" key="5">
    <source>
        <dbReference type="EMBL" id="QIQ22492.1"/>
    </source>
</evidence>